<evidence type="ECO:0000259" key="2">
    <source>
        <dbReference type="Pfam" id="PF07589"/>
    </source>
</evidence>
<dbReference type="EMBL" id="CP132507">
    <property type="protein sequence ID" value="WNO06242.1"/>
    <property type="molecule type" value="Genomic_DNA"/>
</dbReference>
<evidence type="ECO:0000313" key="4">
    <source>
        <dbReference type="Proteomes" id="UP001302257"/>
    </source>
</evidence>
<dbReference type="NCBIfam" id="TIGR02595">
    <property type="entry name" value="PEP_CTERM"/>
    <property type="match status" value="1"/>
</dbReference>
<evidence type="ECO:0000313" key="3">
    <source>
        <dbReference type="EMBL" id="WNO06242.1"/>
    </source>
</evidence>
<keyword evidence="4" id="KW-1185">Reference proteome</keyword>
<proteinExistence type="predicted"/>
<dbReference type="RefSeq" id="WP_313868955.1">
    <property type="nucleotide sequence ID" value="NZ_CP132507.1"/>
</dbReference>
<feature type="domain" description="Ice-binding protein C-terminal" evidence="2">
    <location>
        <begin position="182"/>
        <end position="206"/>
    </location>
</feature>
<dbReference type="Proteomes" id="UP001302257">
    <property type="component" value="Chromosome"/>
</dbReference>
<evidence type="ECO:0000256" key="1">
    <source>
        <dbReference type="SAM" id="SignalP"/>
    </source>
</evidence>
<protein>
    <submittedName>
        <fullName evidence="3">PEP-CTERM sorting domain-containing protein</fullName>
    </submittedName>
</protein>
<keyword evidence="1" id="KW-0732">Signal</keyword>
<reference evidence="3 4" key="1">
    <citation type="submission" date="2023-08" db="EMBL/GenBank/DDBJ databases">
        <title>Rhodoferax potami sp. nov. and Rhodoferax mekongensis sp. nov., isolated from the Mekong River in Thailand.</title>
        <authorList>
            <person name="Kitikhun S."/>
            <person name="Charoenyingcharoen P."/>
            <person name="Siriarchawattana P."/>
            <person name="Likhitrattanapisal S."/>
            <person name="Nilsakha T."/>
            <person name="Chanpet A."/>
            <person name="Rattanawaree P."/>
            <person name="Ingsriswang S."/>
        </authorList>
    </citation>
    <scope>NUCLEOTIDE SEQUENCE [LARGE SCALE GENOMIC DNA]</scope>
    <source>
        <strain evidence="3 4">TBRC 17307</strain>
    </source>
</reference>
<feature type="signal peptide" evidence="1">
    <location>
        <begin position="1"/>
        <end position="24"/>
    </location>
</feature>
<gene>
    <name evidence="3" type="ORF">RAN89_07390</name>
</gene>
<dbReference type="InterPro" id="IPR013424">
    <property type="entry name" value="Ice-binding_C"/>
</dbReference>
<name>A0ABZ0B5T9_9BURK</name>
<accession>A0ABZ0B5T9</accession>
<organism evidence="3 4">
    <name type="scientific">Rhodoferax mekongensis</name>
    <dbReference type="NCBI Taxonomy" id="3068341"/>
    <lineage>
        <taxon>Bacteria</taxon>
        <taxon>Pseudomonadati</taxon>
        <taxon>Pseudomonadota</taxon>
        <taxon>Betaproteobacteria</taxon>
        <taxon>Burkholderiales</taxon>
        <taxon>Comamonadaceae</taxon>
        <taxon>Rhodoferax</taxon>
    </lineage>
</organism>
<feature type="chain" id="PRO_5046645081" evidence="1">
    <location>
        <begin position="25"/>
        <end position="209"/>
    </location>
</feature>
<sequence length="209" mass="21453">MKLQYMQALCAAALALGSAVSANALTLTFDEMSSPADAASYGVVLQHSSDNHYVVPSAGFVSNAGGGSVLAYYGLGAHSETLTLLPSLNSLFSLNSLDLAGLMGSGGGQLSDQFSIRISGIRMDGTQVGGLHAFSLTPGTFTHYGSNHFTGFTGLKSVTFSGIGTDAARYVGVDNIALTISPVPEPETYALLLAGLGLLAAASRRRRAD</sequence>
<dbReference type="Pfam" id="PF07589">
    <property type="entry name" value="PEP-CTERM"/>
    <property type="match status" value="1"/>
</dbReference>